<evidence type="ECO:0000256" key="13">
    <source>
        <dbReference type="ARBA" id="ARBA00023160"/>
    </source>
</evidence>
<keyword evidence="17" id="KW-1185">Reference proteome</keyword>
<dbReference type="InterPro" id="IPR009081">
    <property type="entry name" value="PP-bd_ACP"/>
</dbReference>
<keyword evidence="7" id="KW-0597">Phosphoprotein</keyword>
<evidence type="ECO:0000256" key="9">
    <source>
        <dbReference type="ARBA" id="ARBA00022946"/>
    </source>
</evidence>
<dbReference type="Proteomes" id="UP001515480">
    <property type="component" value="Unassembled WGS sequence"/>
</dbReference>
<evidence type="ECO:0000259" key="15">
    <source>
        <dbReference type="PROSITE" id="PS50075"/>
    </source>
</evidence>
<comment type="pathway">
    <text evidence="2">Lipid metabolism; fatty acid biosynthesis.</text>
</comment>
<dbReference type="PANTHER" id="PTHR20863">
    <property type="entry name" value="ACYL CARRIER PROTEIN"/>
    <property type="match status" value="1"/>
</dbReference>
<dbReference type="NCBIfam" id="TIGR00517">
    <property type="entry name" value="acyl_carrier"/>
    <property type="match status" value="1"/>
</dbReference>
<dbReference type="InterPro" id="IPR003231">
    <property type="entry name" value="ACP"/>
</dbReference>
<sequence length="136" mass="15093">MLSRALTARRALPVAGRAFSSLARTQRFPAHQGVAIAPMIALRPPVQCRFMATFLDEADVTERIMGCLKNFQKVDPTKVTPTSHFLNDLGLDSLDTVEVVMAFEDEFAIEIPDSDAEKIHSCEEAIKYIAQHPHAK</sequence>
<comment type="subcellular location">
    <subcellularLocation>
        <location evidence="1">Mitochondrion</location>
    </subcellularLocation>
</comment>
<dbReference type="PANTHER" id="PTHR20863:SF28">
    <property type="entry name" value="ACYL CARRIER PROTEIN, MITOCHONDRIAL"/>
    <property type="match status" value="1"/>
</dbReference>
<feature type="domain" description="Carrier" evidence="15">
    <location>
        <begin position="58"/>
        <end position="133"/>
    </location>
</feature>
<keyword evidence="4" id="KW-0813">Transport</keyword>
<protein>
    <recommendedName>
        <fullName evidence="14">Acyl carrier protein</fullName>
    </recommendedName>
</protein>
<name>A0AB34J8M9_PRYPA</name>
<evidence type="ECO:0000313" key="17">
    <source>
        <dbReference type="Proteomes" id="UP001515480"/>
    </source>
</evidence>
<evidence type="ECO:0000256" key="2">
    <source>
        <dbReference type="ARBA" id="ARBA00005194"/>
    </source>
</evidence>
<evidence type="ECO:0000256" key="5">
    <source>
        <dbReference type="ARBA" id="ARBA00022450"/>
    </source>
</evidence>
<evidence type="ECO:0000256" key="1">
    <source>
        <dbReference type="ARBA" id="ARBA00004173"/>
    </source>
</evidence>
<dbReference type="Gene3D" id="1.10.1200.10">
    <property type="entry name" value="ACP-like"/>
    <property type="match status" value="1"/>
</dbReference>
<dbReference type="EMBL" id="JBGBPQ010000011">
    <property type="protein sequence ID" value="KAL1515842.1"/>
    <property type="molecule type" value="Genomic_DNA"/>
</dbReference>
<evidence type="ECO:0000256" key="14">
    <source>
        <dbReference type="RuleBase" id="RU000722"/>
    </source>
</evidence>
<dbReference type="Pfam" id="PF00550">
    <property type="entry name" value="PP-binding"/>
    <property type="match status" value="1"/>
</dbReference>
<comment type="similarity">
    <text evidence="3">Belongs to the acyl carrier protein (ACP) family.</text>
</comment>
<keyword evidence="12" id="KW-0496">Mitochondrion</keyword>
<evidence type="ECO:0000256" key="10">
    <source>
        <dbReference type="ARBA" id="ARBA00022982"/>
    </source>
</evidence>
<proteinExistence type="inferred from homology"/>
<keyword evidence="6 14" id="KW-0444">Lipid biosynthesis</keyword>
<evidence type="ECO:0000313" key="16">
    <source>
        <dbReference type="EMBL" id="KAL1515842.1"/>
    </source>
</evidence>
<evidence type="ECO:0000256" key="6">
    <source>
        <dbReference type="ARBA" id="ARBA00022516"/>
    </source>
</evidence>
<evidence type="ECO:0000256" key="8">
    <source>
        <dbReference type="ARBA" id="ARBA00022832"/>
    </source>
</evidence>
<dbReference type="PROSITE" id="PS50075">
    <property type="entry name" value="CARRIER"/>
    <property type="match status" value="1"/>
</dbReference>
<dbReference type="NCBIfam" id="NF002148">
    <property type="entry name" value="PRK00982.1-2"/>
    <property type="match status" value="1"/>
</dbReference>
<evidence type="ECO:0000256" key="4">
    <source>
        <dbReference type="ARBA" id="ARBA00022448"/>
    </source>
</evidence>
<dbReference type="GO" id="GO:0000035">
    <property type="term" value="F:acyl binding"/>
    <property type="evidence" value="ECO:0007669"/>
    <property type="project" value="TreeGrafter"/>
</dbReference>
<keyword evidence="5 14" id="KW-0596">Phosphopantetheine</keyword>
<dbReference type="PROSITE" id="PS00012">
    <property type="entry name" value="PHOSPHOPANTETHEINE"/>
    <property type="match status" value="1"/>
</dbReference>
<dbReference type="InterPro" id="IPR036736">
    <property type="entry name" value="ACP-like_sf"/>
</dbReference>
<gene>
    <name evidence="16" type="ORF">AB1Y20_002457</name>
</gene>
<keyword evidence="9" id="KW-0809">Transit peptide</keyword>
<evidence type="ECO:0000256" key="3">
    <source>
        <dbReference type="ARBA" id="ARBA00010930"/>
    </source>
</evidence>
<evidence type="ECO:0000256" key="7">
    <source>
        <dbReference type="ARBA" id="ARBA00022553"/>
    </source>
</evidence>
<evidence type="ECO:0000256" key="12">
    <source>
        <dbReference type="ARBA" id="ARBA00023128"/>
    </source>
</evidence>
<accession>A0AB34J8M9</accession>
<comment type="caution">
    <text evidence="16">The sequence shown here is derived from an EMBL/GenBank/DDBJ whole genome shotgun (WGS) entry which is preliminary data.</text>
</comment>
<dbReference type="SUPFAM" id="SSF47336">
    <property type="entry name" value="ACP-like"/>
    <property type="match status" value="1"/>
</dbReference>
<keyword evidence="8" id="KW-0276">Fatty acid metabolism</keyword>
<dbReference type="HAMAP" id="MF_01217">
    <property type="entry name" value="Acyl_carrier"/>
    <property type="match status" value="1"/>
</dbReference>
<keyword evidence="10" id="KW-0249">Electron transport</keyword>
<dbReference type="InterPro" id="IPR006162">
    <property type="entry name" value="Ppantetheine_attach_site"/>
</dbReference>
<dbReference type="AlphaFoldDB" id="A0AB34J8M9"/>
<dbReference type="GO" id="GO:0005739">
    <property type="term" value="C:mitochondrion"/>
    <property type="evidence" value="ECO:0007669"/>
    <property type="project" value="UniProtKB-SubCell"/>
</dbReference>
<dbReference type="GO" id="GO:0000036">
    <property type="term" value="F:acyl carrier activity"/>
    <property type="evidence" value="ECO:0007669"/>
    <property type="project" value="TreeGrafter"/>
</dbReference>
<keyword evidence="11" id="KW-0443">Lipid metabolism</keyword>
<keyword evidence="13 14" id="KW-0275">Fatty acid biosynthesis</keyword>
<evidence type="ECO:0000256" key="11">
    <source>
        <dbReference type="ARBA" id="ARBA00023098"/>
    </source>
</evidence>
<comment type="function">
    <text evidence="14">Carrier of the growing fatty acid chain in fatty acid biosynthesis.</text>
</comment>
<reference evidence="16 17" key="1">
    <citation type="journal article" date="2024" name="Science">
        <title>Giant polyketide synthase enzymes in the biosynthesis of giant marine polyether toxins.</title>
        <authorList>
            <person name="Fallon T.R."/>
            <person name="Shende V.V."/>
            <person name="Wierzbicki I.H."/>
            <person name="Pendleton A.L."/>
            <person name="Watervoot N.F."/>
            <person name="Auber R.P."/>
            <person name="Gonzalez D.J."/>
            <person name="Wisecaver J.H."/>
            <person name="Moore B.S."/>
        </authorList>
    </citation>
    <scope>NUCLEOTIDE SEQUENCE [LARGE SCALE GENOMIC DNA]</scope>
    <source>
        <strain evidence="16 17">12B1</strain>
    </source>
</reference>
<organism evidence="16 17">
    <name type="scientific">Prymnesium parvum</name>
    <name type="common">Toxic golden alga</name>
    <dbReference type="NCBI Taxonomy" id="97485"/>
    <lineage>
        <taxon>Eukaryota</taxon>
        <taxon>Haptista</taxon>
        <taxon>Haptophyta</taxon>
        <taxon>Prymnesiophyceae</taxon>
        <taxon>Prymnesiales</taxon>
        <taxon>Prymnesiaceae</taxon>
        <taxon>Prymnesium</taxon>
    </lineage>
</organism>
<dbReference type="FunFam" id="1.10.1200.10:FF:000003">
    <property type="entry name" value="Acyl carrier protein"/>
    <property type="match status" value="1"/>
</dbReference>